<dbReference type="RefSeq" id="WP_076944198.1">
    <property type="nucleotide sequence ID" value="NZ_MOXD01000017.1"/>
</dbReference>
<protein>
    <submittedName>
        <fullName evidence="1">Uncharacterized protein</fullName>
    </submittedName>
</protein>
<name>A0A1S8CDS6_9GAMM</name>
<dbReference type="STRING" id="2034155.BMI79_20890"/>
<dbReference type="AlphaFoldDB" id="A0A1S8CDS6"/>
<dbReference type="EMBL" id="MOXD01000017">
    <property type="protein sequence ID" value="OMQ19940.1"/>
    <property type="molecule type" value="Genomic_DNA"/>
</dbReference>
<sequence>MGAYFGIGYRALNNNHGERNLSVVLNRQASDVLEALLDEVLQDNYPVIHEKIMEMQVLDQINFNELNESEFNTAIKVIRECLAARKETSEGQLYQKRVWEEEIEPLIQQDERYQQQS</sequence>
<reference evidence="1 2" key="1">
    <citation type="submission" date="2016-11" db="EMBL/GenBank/DDBJ databases">
        <title>Rahnella oryzae sp. nov., isolated from rice root.</title>
        <authorList>
            <person name="Zhang X.-X."/>
            <person name="Zhang J."/>
        </authorList>
    </citation>
    <scope>NUCLEOTIDE SEQUENCE [LARGE SCALE GENOMIC DNA]</scope>
    <source>
        <strain evidence="1 2">J11-6</strain>
    </source>
</reference>
<gene>
    <name evidence="1" type="ORF">BMI79_20890</name>
</gene>
<organism evidence="1 2">
    <name type="scientific">Serratia oryzae</name>
    <dbReference type="NCBI Taxonomy" id="2034155"/>
    <lineage>
        <taxon>Bacteria</taxon>
        <taxon>Pseudomonadati</taxon>
        <taxon>Pseudomonadota</taxon>
        <taxon>Gammaproteobacteria</taxon>
        <taxon>Enterobacterales</taxon>
        <taxon>Yersiniaceae</taxon>
        <taxon>Serratia</taxon>
    </lineage>
</organism>
<proteinExistence type="predicted"/>
<keyword evidence="2" id="KW-1185">Reference proteome</keyword>
<dbReference type="OrthoDB" id="6497190at2"/>
<evidence type="ECO:0000313" key="2">
    <source>
        <dbReference type="Proteomes" id="UP000216021"/>
    </source>
</evidence>
<evidence type="ECO:0000313" key="1">
    <source>
        <dbReference type="EMBL" id="OMQ19940.1"/>
    </source>
</evidence>
<accession>A0A1S8CDS6</accession>
<dbReference type="Proteomes" id="UP000216021">
    <property type="component" value="Unassembled WGS sequence"/>
</dbReference>
<comment type="caution">
    <text evidence="1">The sequence shown here is derived from an EMBL/GenBank/DDBJ whole genome shotgun (WGS) entry which is preliminary data.</text>
</comment>